<evidence type="ECO:0000256" key="1">
    <source>
        <dbReference type="ARBA" id="ARBA00001933"/>
    </source>
</evidence>
<dbReference type="InterPro" id="IPR013785">
    <property type="entry name" value="Aldolase_TIM"/>
</dbReference>
<evidence type="ECO:0000256" key="5">
    <source>
        <dbReference type="ARBA" id="ARBA00022691"/>
    </source>
</evidence>
<keyword evidence="6" id="KW-0479">Metal-binding</keyword>
<evidence type="ECO:0000256" key="8">
    <source>
        <dbReference type="ARBA" id="ARBA00023004"/>
    </source>
</evidence>
<dbReference type="EMBL" id="JAAWWK010000010">
    <property type="protein sequence ID" value="NKI19618.1"/>
    <property type="molecule type" value="Genomic_DNA"/>
</dbReference>
<keyword evidence="5" id="KW-0949">S-adenosyl-L-methionine</keyword>
<dbReference type="Gene3D" id="3.20.20.70">
    <property type="entry name" value="Aldolase class I"/>
    <property type="match status" value="1"/>
</dbReference>
<comment type="cofactor">
    <cofactor evidence="1">
        <name>pyridoxal 5'-phosphate</name>
        <dbReference type="ChEBI" id="CHEBI:597326"/>
    </cofactor>
</comment>
<dbReference type="PANTHER" id="PTHR30538:SF0">
    <property type="entry name" value="L-LYSINE 2,3-AMINOMUTASE AQ_1632-RELATED"/>
    <property type="match status" value="1"/>
</dbReference>
<organism evidence="10 11">
    <name type="scientific">Spongiibacter thalassae</name>
    <dbReference type="NCBI Taxonomy" id="2721624"/>
    <lineage>
        <taxon>Bacteria</taxon>
        <taxon>Pseudomonadati</taxon>
        <taxon>Pseudomonadota</taxon>
        <taxon>Gammaproteobacteria</taxon>
        <taxon>Cellvibrionales</taxon>
        <taxon>Spongiibacteraceae</taxon>
        <taxon>Spongiibacter</taxon>
    </lineage>
</organism>
<evidence type="ECO:0000256" key="3">
    <source>
        <dbReference type="ARBA" id="ARBA00008703"/>
    </source>
</evidence>
<proteinExistence type="inferred from homology"/>
<dbReference type="InterPro" id="IPR007197">
    <property type="entry name" value="rSAM"/>
</dbReference>
<name>A0ABX1GK98_9GAMM</name>
<sequence>MECASAYLGAGEFWRKIPAWNGVSANQFNDHLWQERNSVINLKTLAPLVSKLVSQEFLEDVQQGINAGQMAVRLTPYIISLIDWGRPETDPIRKQFLPLASEIETDHPLLVMDPMSEQVDAAAPGLTHRYRDRVLFLATDTCPVYCKYCTRSYAVGTNTKAVSKISFNPRSPRWERSFEYIETHPAIEDVVISGGDCYRLKPEQITLIGERLLQIPHIRRIRFATKGLAVLPMKILTDVAWLKALSRINELGRERYKTVAVHTHFNHKNEITSITEAALNRLFELGIVVRNQSVILSGVNNSAEAIIDLNYRLSYLNVRPYYQFMCDMVQGTENLRTSLQEAVEIEKLVRGTTSGYNTPLFVVDLAGGGGKRDIHSYEIYDRDIGLSIFKAPNVKKDSYFFYCDPLRSIEPYFRNMWLDSRKRQYMMSSLLREFKGVASNQRLHYSVLGNLMRNGI</sequence>
<comment type="similarity">
    <text evidence="3">Belongs to the radical SAM superfamily. KamA family.</text>
</comment>
<dbReference type="SFLD" id="SFLDG01070">
    <property type="entry name" value="PLP-dependent"/>
    <property type="match status" value="1"/>
</dbReference>
<keyword evidence="9" id="KW-0411">Iron-sulfur</keyword>
<evidence type="ECO:0000313" key="11">
    <source>
        <dbReference type="Proteomes" id="UP000765845"/>
    </source>
</evidence>
<gene>
    <name evidence="10" type="ORF">HCU74_19605</name>
</gene>
<protein>
    <submittedName>
        <fullName evidence="10">KamA family radical SAM protein</fullName>
    </submittedName>
</protein>
<accession>A0ABX1GK98</accession>
<keyword evidence="11" id="KW-1185">Reference proteome</keyword>
<comment type="caution">
    <text evidence="10">The sequence shown here is derived from an EMBL/GenBank/DDBJ whole genome shotgun (WGS) entry which is preliminary data.</text>
</comment>
<keyword evidence="4" id="KW-0004">4Fe-4S</keyword>
<evidence type="ECO:0000256" key="7">
    <source>
        <dbReference type="ARBA" id="ARBA00022898"/>
    </source>
</evidence>
<dbReference type="PANTHER" id="PTHR30538">
    <property type="entry name" value="LYSINE 2,3-AMINOMUTASE-RELATED"/>
    <property type="match status" value="1"/>
</dbReference>
<dbReference type="RefSeq" id="WP_168452142.1">
    <property type="nucleotide sequence ID" value="NZ_JAAWWK010000010.1"/>
</dbReference>
<dbReference type="SUPFAM" id="SSF102114">
    <property type="entry name" value="Radical SAM enzymes"/>
    <property type="match status" value="1"/>
</dbReference>
<dbReference type="Proteomes" id="UP000765845">
    <property type="component" value="Unassembled WGS sequence"/>
</dbReference>
<reference evidence="10 11" key="1">
    <citation type="submission" date="2020-04" db="EMBL/GenBank/DDBJ databases">
        <authorList>
            <person name="Yoon J."/>
        </authorList>
    </citation>
    <scope>NUCLEOTIDE SEQUENCE [LARGE SCALE GENOMIC DNA]</scope>
    <source>
        <strain evidence="10 11">KMU-166</strain>
    </source>
</reference>
<evidence type="ECO:0000256" key="9">
    <source>
        <dbReference type="ARBA" id="ARBA00023014"/>
    </source>
</evidence>
<evidence type="ECO:0000256" key="2">
    <source>
        <dbReference type="ARBA" id="ARBA00001966"/>
    </source>
</evidence>
<evidence type="ECO:0000256" key="6">
    <source>
        <dbReference type="ARBA" id="ARBA00022723"/>
    </source>
</evidence>
<dbReference type="InterPro" id="IPR058240">
    <property type="entry name" value="rSAM_sf"/>
</dbReference>
<keyword evidence="8" id="KW-0408">Iron</keyword>
<keyword evidence="7" id="KW-0663">Pyridoxal phosphate</keyword>
<evidence type="ECO:0000313" key="10">
    <source>
        <dbReference type="EMBL" id="NKI19618.1"/>
    </source>
</evidence>
<evidence type="ECO:0000256" key="4">
    <source>
        <dbReference type="ARBA" id="ARBA00022485"/>
    </source>
</evidence>
<dbReference type="InterPro" id="IPR003739">
    <property type="entry name" value="Lys_aminomutase/Glu_NH3_mut"/>
</dbReference>
<dbReference type="SFLD" id="SFLDS00029">
    <property type="entry name" value="Radical_SAM"/>
    <property type="match status" value="1"/>
</dbReference>
<comment type="cofactor">
    <cofactor evidence="2">
        <name>[4Fe-4S] cluster</name>
        <dbReference type="ChEBI" id="CHEBI:49883"/>
    </cofactor>
</comment>
<dbReference type="NCBIfam" id="TIGR00238">
    <property type="entry name" value="KamA family radical SAM protein"/>
    <property type="match status" value="1"/>
</dbReference>